<name>A0A915JQ46_ROMCU</name>
<dbReference type="WBParaSite" id="nRc.2.0.1.t28031-RA">
    <property type="protein sequence ID" value="nRc.2.0.1.t28031-RA"/>
    <property type="gene ID" value="nRc.2.0.1.g28031"/>
</dbReference>
<organism evidence="2 3">
    <name type="scientific">Romanomermis culicivorax</name>
    <name type="common">Nematode worm</name>
    <dbReference type="NCBI Taxonomy" id="13658"/>
    <lineage>
        <taxon>Eukaryota</taxon>
        <taxon>Metazoa</taxon>
        <taxon>Ecdysozoa</taxon>
        <taxon>Nematoda</taxon>
        <taxon>Enoplea</taxon>
        <taxon>Dorylaimia</taxon>
        <taxon>Mermithida</taxon>
        <taxon>Mermithoidea</taxon>
        <taxon>Mermithidae</taxon>
        <taxon>Romanomermis</taxon>
    </lineage>
</organism>
<sequence>MSASLFAFGPAIKSVGVPAAAPELENSALMSGIVPFFKSGSDEKVCNLYGLFINQTFFSRKITYLSFFNCSSQQTTFHSKGISSSFLIQITTVVARFHIGSTGGCFSIGTTPELGIRARATFVVGSLGIGFAVRTAAVIGTSTSFRTTLEIGARCRRLTVRAATVTGSGTTAAFLGKYSSGELFIRNRQRIDQTSLPFATVSPSGQHPNLVKRQSSSHPAPFVPRAAVIPSAQQPNLLVSHG</sequence>
<accession>A0A915JQ46</accession>
<evidence type="ECO:0000313" key="3">
    <source>
        <dbReference type="WBParaSite" id="nRc.2.0.1.t28031-RA"/>
    </source>
</evidence>
<keyword evidence="2" id="KW-1185">Reference proteome</keyword>
<feature type="region of interest" description="Disordered" evidence="1">
    <location>
        <begin position="199"/>
        <end position="218"/>
    </location>
</feature>
<dbReference type="AlphaFoldDB" id="A0A915JQ46"/>
<reference evidence="3" key="1">
    <citation type="submission" date="2022-11" db="UniProtKB">
        <authorList>
            <consortium name="WormBaseParasite"/>
        </authorList>
    </citation>
    <scope>IDENTIFICATION</scope>
</reference>
<evidence type="ECO:0000313" key="2">
    <source>
        <dbReference type="Proteomes" id="UP000887565"/>
    </source>
</evidence>
<evidence type="ECO:0000256" key="1">
    <source>
        <dbReference type="SAM" id="MobiDB-lite"/>
    </source>
</evidence>
<dbReference type="Proteomes" id="UP000887565">
    <property type="component" value="Unplaced"/>
</dbReference>
<protein>
    <submittedName>
        <fullName evidence="3">Uncharacterized protein</fullName>
    </submittedName>
</protein>
<proteinExistence type="predicted"/>